<proteinExistence type="predicted"/>
<sequence length="785" mass="87496">MAAYAASVSSWIPEDDILLKNAVEAGASLEALAKGAVRFSRKFSIAELQHRWHSLLYDPVIAAEAAAHMAEFEFSAANNQAKSLRSGAAGDHSGAPPKRKAESVRRLYYALRKRTCIQYLNSPKLGFLASPKMSDGIGDGTAYQEHASFHYDTPVESSMLGDSVQNCFELQEMDIDYLHHRPQDNNFIKDSVGHPIYEQENVHEDSAHNLGERLIGFENCPVVEGMKPSDALLENDAPFHVLGYSSPQTRTPLWKTMEFIPPPAMPINMSHGCEGQSSVETYILPDDMNERRVVLPTNPEFDLVDLSDSLLNFGNEEELHFIDADEKNSIDKSCHDNFNPIVLSSPHDIHRDDVPDVKEPHTCLAMPDGSNLAELGMSHGNQHNIFCSEVNVPSSMSRSNPPSHDLLDGEIFCTLNSEDTEIPCNDDFIPSKVVASLAPQTSYKGASELSSSFAHKDREQKLGRMKKDNSSTQYFTASRTRVSDMFPQPKHNPRLCNTGVKSKSTDVDSLNSISKQANNAHEDLIQYRSALSAQASLTHARLKEKSLHASSASDVLLHAKSSSSRNNIPEPEANPSTLDPEARLDEEEYESDDHIPDFSDIESMILDLDLCPENLDTCFSTEVSRYQHDDTKRTIIRLEQCAQSCVQRAIGYQGALALLYGRHLKQYIKETEVILGRATDDVDVDIDLGREGRANKISRRQALIKMEEDGSFILRNLGRSSIFLNGKEITTGQGFSLSPSTLIQITELSFMFEINQENVRRYLAAVTRRNQEKNANFECSKDRVP</sequence>
<organism evidence="1 2">
    <name type="scientific">Pistacia integerrima</name>
    <dbReference type="NCBI Taxonomy" id="434235"/>
    <lineage>
        <taxon>Eukaryota</taxon>
        <taxon>Viridiplantae</taxon>
        <taxon>Streptophyta</taxon>
        <taxon>Embryophyta</taxon>
        <taxon>Tracheophyta</taxon>
        <taxon>Spermatophyta</taxon>
        <taxon>Magnoliopsida</taxon>
        <taxon>eudicotyledons</taxon>
        <taxon>Gunneridae</taxon>
        <taxon>Pentapetalae</taxon>
        <taxon>rosids</taxon>
        <taxon>malvids</taxon>
        <taxon>Sapindales</taxon>
        <taxon>Anacardiaceae</taxon>
        <taxon>Pistacia</taxon>
    </lineage>
</organism>
<reference evidence="2" key="1">
    <citation type="journal article" date="2023" name="G3 (Bethesda)">
        <title>Genome assembly and association tests identify interacting loci associated with vigor, precocity, and sex in interspecific pistachio rootstocks.</title>
        <authorList>
            <person name="Palmer W."/>
            <person name="Jacygrad E."/>
            <person name="Sagayaradj S."/>
            <person name="Cavanaugh K."/>
            <person name="Han R."/>
            <person name="Bertier L."/>
            <person name="Beede B."/>
            <person name="Kafkas S."/>
            <person name="Golino D."/>
            <person name="Preece J."/>
            <person name="Michelmore R."/>
        </authorList>
    </citation>
    <scope>NUCLEOTIDE SEQUENCE [LARGE SCALE GENOMIC DNA]</scope>
</reference>
<evidence type="ECO:0000313" key="1">
    <source>
        <dbReference type="EMBL" id="KAJ0039529.1"/>
    </source>
</evidence>
<protein>
    <submittedName>
        <fullName evidence="1">Uncharacterized protein</fullName>
    </submittedName>
</protein>
<comment type="caution">
    <text evidence="1">The sequence shown here is derived from an EMBL/GenBank/DDBJ whole genome shotgun (WGS) entry which is preliminary data.</text>
</comment>
<dbReference type="Proteomes" id="UP001163603">
    <property type="component" value="Chromosome 5"/>
</dbReference>
<name>A0ACC0YQS9_9ROSI</name>
<evidence type="ECO:0000313" key="2">
    <source>
        <dbReference type="Proteomes" id="UP001163603"/>
    </source>
</evidence>
<dbReference type="EMBL" id="CM047740">
    <property type="protein sequence ID" value="KAJ0039529.1"/>
    <property type="molecule type" value="Genomic_DNA"/>
</dbReference>
<keyword evidence="2" id="KW-1185">Reference proteome</keyword>
<gene>
    <name evidence="1" type="ORF">Pint_28349</name>
</gene>
<accession>A0ACC0YQS9</accession>